<keyword evidence="13" id="KW-1185">Reference proteome</keyword>
<dbReference type="GO" id="GO:0005524">
    <property type="term" value="F:ATP binding"/>
    <property type="evidence" value="ECO:0007669"/>
    <property type="project" value="UniProtKB-KW"/>
</dbReference>
<evidence type="ECO:0000256" key="1">
    <source>
        <dbReference type="ARBA" id="ARBA00000085"/>
    </source>
</evidence>
<feature type="domain" description="PAS" evidence="10">
    <location>
        <begin position="143"/>
        <end position="213"/>
    </location>
</feature>
<dbReference type="InterPro" id="IPR004358">
    <property type="entry name" value="Sig_transdc_His_kin-like_C"/>
</dbReference>
<dbReference type="AlphaFoldDB" id="A0A1W1VWH5"/>
<dbReference type="PANTHER" id="PTHR43065">
    <property type="entry name" value="SENSOR HISTIDINE KINASE"/>
    <property type="match status" value="1"/>
</dbReference>
<dbReference type="InterPro" id="IPR036890">
    <property type="entry name" value="HATPase_C_sf"/>
</dbReference>
<reference evidence="12 13" key="1">
    <citation type="submission" date="2017-04" db="EMBL/GenBank/DDBJ databases">
        <authorList>
            <person name="Afonso C.L."/>
            <person name="Miller P.J."/>
            <person name="Scott M.A."/>
            <person name="Spackman E."/>
            <person name="Goraichik I."/>
            <person name="Dimitrov K.M."/>
            <person name="Suarez D.L."/>
            <person name="Swayne D.E."/>
        </authorList>
    </citation>
    <scope>NUCLEOTIDE SEQUENCE [LARGE SCALE GENOMIC DNA]</scope>
    <source>
        <strain evidence="12 13">KR-140</strain>
    </source>
</reference>
<sequence>MIDILLQNNNQTELDPARDRFAKVFSASPVGIVLTGLHSGRVLESNDAFLQIIGCSQEQFVGSTNEEINPWVNLEDRLRLVEQMEQNGTIRNFEAQLRHVPTGGVRHVLLSAERLALEGEEVIMLMAQDISSRKSAEEAVLASERRFRALVQNSSDTTTVVNRGGYITYMSPSMTPLLGYTADEMLGQNVLKYMHPDDHDQIKVTFAQALHGGLGATRRMINRFQHHEGGYRWLEWAATNRLDDPDVRGIVLNARDVTERHLAEEALKISQTTFAVLFEHSPDAIILVDFQPGMPIVKCNQAAAAMDGYTTDELIGQSIFKLLPNGEELLSNQKASEGFMNNIRAQGTVRFETSHKRKDGSIYPVDTHLTLIDVDGQELLLSIYRDVTARKAAEEALKTSQAQLVASERLASLGRLTAGLAHEINTPLAATMNYHLVLQGLLEEYRASIGNPDVTTDDHREIAAEALGTLEEAGKTTTRIGEFIRQMRGHTRDTVTGTTTFNPFKLAGDTLAMLAHEARAAQVELHLESLRGEFLITGEPGRFTQVVTNLVINAIHACETVGHRRRVDVRFVQEGTVLKLQVQDNGSGIPPEVLPKIFDPMFTTKDVGKGTGLGLAIIHDIVQGHFGGHIEVHTQVGTGTTFTVTFHTSSSA</sequence>
<dbReference type="SUPFAM" id="SSF55785">
    <property type="entry name" value="PYP-like sensor domain (PAS domain)"/>
    <property type="match status" value="3"/>
</dbReference>
<organism evidence="12 13">
    <name type="scientific">Deinococcus hopiensis KR-140</name>
    <dbReference type="NCBI Taxonomy" id="695939"/>
    <lineage>
        <taxon>Bacteria</taxon>
        <taxon>Thermotogati</taxon>
        <taxon>Deinococcota</taxon>
        <taxon>Deinococci</taxon>
        <taxon>Deinococcales</taxon>
        <taxon>Deinococcaceae</taxon>
        <taxon>Deinococcus</taxon>
    </lineage>
</organism>
<dbReference type="InterPro" id="IPR036097">
    <property type="entry name" value="HisK_dim/P_sf"/>
</dbReference>
<dbReference type="Pfam" id="PF02518">
    <property type="entry name" value="HATPase_c"/>
    <property type="match status" value="1"/>
</dbReference>
<proteinExistence type="predicted"/>
<dbReference type="Gene3D" id="3.30.450.20">
    <property type="entry name" value="PAS domain"/>
    <property type="match status" value="3"/>
</dbReference>
<accession>A0A1W1VWH5</accession>
<evidence type="ECO:0000256" key="8">
    <source>
        <dbReference type="ARBA" id="ARBA00023012"/>
    </source>
</evidence>
<protein>
    <recommendedName>
        <fullName evidence="2">histidine kinase</fullName>
        <ecNumber evidence="2">2.7.13.3</ecNumber>
    </recommendedName>
</protein>
<dbReference type="SMART" id="SM00091">
    <property type="entry name" value="PAS"/>
    <property type="match status" value="3"/>
</dbReference>
<gene>
    <name evidence="12" type="ORF">SAMN00790413_06119</name>
</gene>
<dbReference type="CDD" id="cd00082">
    <property type="entry name" value="HisKA"/>
    <property type="match status" value="1"/>
</dbReference>
<dbReference type="InterPro" id="IPR001610">
    <property type="entry name" value="PAC"/>
</dbReference>
<name>A0A1W1VWH5_9DEIO</name>
<dbReference type="PROSITE" id="PS50112">
    <property type="entry name" value="PAS"/>
    <property type="match status" value="3"/>
</dbReference>
<dbReference type="InterPro" id="IPR013767">
    <property type="entry name" value="PAS_fold"/>
</dbReference>
<keyword evidence="7" id="KW-0067">ATP-binding</keyword>
<dbReference type="PROSITE" id="PS50113">
    <property type="entry name" value="PAC"/>
    <property type="match status" value="2"/>
</dbReference>
<dbReference type="SMART" id="SM00387">
    <property type="entry name" value="HATPase_c"/>
    <property type="match status" value="1"/>
</dbReference>
<keyword evidence="8" id="KW-0902">Two-component regulatory system</keyword>
<dbReference type="InterPro" id="IPR003594">
    <property type="entry name" value="HATPase_dom"/>
</dbReference>
<evidence type="ECO:0000256" key="5">
    <source>
        <dbReference type="ARBA" id="ARBA00022741"/>
    </source>
</evidence>
<evidence type="ECO:0000256" key="3">
    <source>
        <dbReference type="ARBA" id="ARBA00022553"/>
    </source>
</evidence>
<dbReference type="SMART" id="SM00086">
    <property type="entry name" value="PAC"/>
    <property type="match status" value="3"/>
</dbReference>
<dbReference type="CDD" id="cd00130">
    <property type="entry name" value="PAS"/>
    <property type="match status" value="3"/>
</dbReference>
<dbReference type="Gene3D" id="1.10.287.130">
    <property type="match status" value="1"/>
</dbReference>
<dbReference type="Pfam" id="PF00989">
    <property type="entry name" value="PAS"/>
    <property type="match status" value="1"/>
</dbReference>
<dbReference type="PRINTS" id="PR00344">
    <property type="entry name" value="BCTRLSENSOR"/>
</dbReference>
<evidence type="ECO:0000259" key="9">
    <source>
        <dbReference type="PROSITE" id="PS50109"/>
    </source>
</evidence>
<evidence type="ECO:0000256" key="6">
    <source>
        <dbReference type="ARBA" id="ARBA00022777"/>
    </source>
</evidence>
<feature type="domain" description="PAS" evidence="10">
    <location>
        <begin position="17"/>
        <end position="86"/>
    </location>
</feature>
<dbReference type="SUPFAM" id="SSF55874">
    <property type="entry name" value="ATPase domain of HSP90 chaperone/DNA topoisomerase II/histidine kinase"/>
    <property type="match status" value="1"/>
</dbReference>
<dbReference type="InterPro" id="IPR013656">
    <property type="entry name" value="PAS_4"/>
</dbReference>
<dbReference type="InterPro" id="IPR005467">
    <property type="entry name" value="His_kinase_dom"/>
</dbReference>
<feature type="domain" description="PAC" evidence="11">
    <location>
        <begin position="218"/>
        <end position="269"/>
    </location>
</feature>
<feature type="domain" description="PAS" evidence="10">
    <location>
        <begin position="270"/>
        <end position="323"/>
    </location>
</feature>
<keyword evidence="3" id="KW-0597">Phosphoprotein</keyword>
<dbReference type="Proteomes" id="UP000192582">
    <property type="component" value="Unassembled WGS sequence"/>
</dbReference>
<keyword evidence="5" id="KW-0547">Nucleotide-binding</keyword>
<dbReference type="InterPro" id="IPR003661">
    <property type="entry name" value="HisK_dim/P_dom"/>
</dbReference>
<dbReference type="STRING" id="695939.SAMN00790413_06119"/>
<keyword evidence="6" id="KW-0418">Kinase</keyword>
<dbReference type="SUPFAM" id="SSF47384">
    <property type="entry name" value="Homodimeric domain of signal transducing histidine kinase"/>
    <property type="match status" value="1"/>
</dbReference>
<evidence type="ECO:0000256" key="2">
    <source>
        <dbReference type="ARBA" id="ARBA00012438"/>
    </source>
</evidence>
<evidence type="ECO:0000259" key="11">
    <source>
        <dbReference type="PROSITE" id="PS50113"/>
    </source>
</evidence>
<feature type="domain" description="PAC" evidence="11">
    <location>
        <begin position="349"/>
        <end position="399"/>
    </location>
</feature>
<evidence type="ECO:0000313" key="12">
    <source>
        <dbReference type="EMBL" id="SMB97678.1"/>
    </source>
</evidence>
<dbReference type="OrthoDB" id="9784397at2"/>
<dbReference type="InterPro" id="IPR000014">
    <property type="entry name" value="PAS"/>
</dbReference>
<dbReference type="PROSITE" id="PS50109">
    <property type="entry name" value="HIS_KIN"/>
    <property type="match status" value="1"/>
</dbReference>
<dbReference type="GO" id="GO:0006355">
    <property type="term" value="P:regulation of DNA-templated transcription"/>
    <property type="evidence" value="ECO:0007669"/>
    <property type="project" value="InterPro"/>
</dbReference>
<comment type="catalytic activity">
    <reaction evidence="1">
        <text>ATP + protein L-histidine = ADP + protein N-phospho-L-histidine.</text>
        <dbReference type="EC" id="2.7.13.3"/>
    </reaction>
</comment>
<dbReference type="EC" id="2.7.13.3" evidence="2"/>
<evidence type="ECO:0000256" key="7">
    <source>
        <dbReference type="ARBA" id="ARBA00022840"/>
    </source>
</evidence>
<evidence type="ECO:0000313" key="13">
    <source>
        <dbReference type="Proteomes" id="UP000192582"/>
    </source>
</evidence>
<evidence type="ECO:0000256" key="4">
    <source>
        <dbReference type="ARBA" id="ARBA00022679"/>
    </source>
</evidence>
<dbReference type="Pfam" id="PF08448">
    <property type="entry name" value="PAS_4"/>
    <property type="match status" value="1"/>
</dbReference>
<dbReference type="Gene3D" id="3.30.565.10">
    <property type="entry name" value="Histidine kinase-like ATPase, C-terminal domain"/>
    <property type="match status" value="1"/>
</dbReference>
<feature type="domain" description="Histidine kinase" evidence="9">
    <location>
        <begin position="419"/>
        <end position="650"/>
    </location>
</feature>
<dbReference type="NCBIfam" id="TIGR00229">
    <property type="entry name" value="sensory_box"/>
    <property type="match status" value="3"/>
</dbReference>
<dbReference type="EMBL" id="FWWU01000011">
    <property type="protein sequence ID" value="SMB97678.1"/>
    <property type="molecule type" value="Genomic_DNA"/>
</dbReference>
<dbReference type="RefSeq" id="WP_084051427.1">
    <property type="nucleotide sequence ID" value="NZ_FWWU01000011.1"/>
</dbReference>
<dbReference type="InterPro" id="IPR000700">
    <property type="entry name" value="PAS-assoc_C"/>
</dbReference>
<evidence type="ECO:0000259" key="10">
    <source>
        <dbReference type="PROSITE" id="PS50112"/>
    </source>
</evidence>
<dbReference type="Pfam" id="PF13426">
    <property type="entry name" value="PAS_9"/>
    <property type="match status" value="1"/>
</dbReference>
<keyword evidence="4" id="KW-0808">Transferase</keyword>
<dbReference type="GO" id="GO:0000155">
    <property type="term" value="F:phosphorelay sensor kinase activity"/>
    <property type="evidence" value="ECO:0007669"/>
    <property type="project" value="InterPro"/>
</dbReference>
<dbReference type="InterPro" id="IPR035965">
    <property type="entry name" value="PAS-like_dom_sf"/>
</dbReference>